<evidence type="ECO:0000313" key="2">
    <source>
        <dbReference type="Proteomes" id="UP001601303"/>
    </source>
</evidence>
<comment type="caution">
    <text evidence="1">The sequence shown here is derived from an EMBL/GenBank/DDBJ whole genome shotgun (WGS) entry which is preliminary data.</text>
</comment>
<gene>
    <name evidence="1" type="ORF">ACFYNQ_25845</name>
</gene>
<sequence>MTDNAEDFDDIVDGITTTSTLYGAIQEARAKLHREHPGGIDVAKIGHEAWRQLTPVQQARALPELFTAYVIRLHDEERAQQLDTAAADETKTYLEPDDEHLLADSLSGAESIGPDAEVDGVSASALSNVLSELDLLRHRLAMTRREH</sequence>
<dbReference type="EMBL" id="JBIAHM010000009">
    <property type="protein sequence ID" value="MFE9601974.1"/>
    <property type="molecule type" value="Genomic_DNA"/>
</dbReference>
<dbReference type="RefSeq" id="WP_388109560.1">
    <property type="nucleotide sequence ID" value="NZ_JBIAHM010000009.1"/>
</dbReference>
<proteinExistence type="predicted"/>
<dbReference type="Proteomes" id="UP001601303">
    <property type="component" value="Unassembled WGS sequence"/>
</dbReference>
<evidence type="ECO:0000313" key="1">
    <source>
        <dbReference type="EMBL" id="MFE9601974.1"/>
    </source>
</evidence>
<organism evidence="1 2">
    <name type="scientific">Streptomyces hokutonensis</name>
    <dbReference type="NCBI Taxonomy" id="1306990"/>
    <lineage>
        <taxon>Bacteria</taxon>
        <taxon>Bacillati</taxon>
        <taxon>Actinomycetota</taxon>
        <taxon>Actinomycetes</taxon>
        <taxon>Kitasatosporales</taxon>
        <taxon>Streptomycetaceae</taxon>
        <taxon>Streptomyces</taxon>
    </lineage>
</organism>
<protein>
    <submittedName>
        <fullName evidence="1">Uncharacterized protein</fullName>
    </submittedName>
</protein>
<name>A0ABW6M765_9ACTN</name>
<reference evidence="1 2" key="1">
    <citation type="submission" date="2024-10" db="EMBL/GenBank/DDBJ databases">
        <title>The Natural Products Discovery Center: Release of the First 8490 Sequenced Strains for Exploring Actinobacteria Biosynthetic Diversity.</title>
        <authorList>
            <person name="Kalkreuter E."/>
            <person name="Kautsar S.A."/>
            <person name="Yang D."/>
            <person name="Bader C.D."/>
            <person name="Teijaro C.N."/>
            <person name="Fluegel L."/>
            <person name="Davis C.M."/>
            <person name="Simpson J.R."/>
            <person name="Lauterbach L."/>
            <person name="Steele A.D."/>
            <person name="Gui C."/>
            <person name="Meng S."/>
            <person name="Li G."/>
            <person name="Viehrig K."/>
            <person name="Ye F."/>
            <person name="Su P."/>
            <person name="Kiefer A.F."/>
            <person name="Nichols A."/>
            <person name="Cepeda A.J."/>
            <person name="Yan W."/>
            <person name="Fan B."/>
            <person name="Jiang Y."/>
            <person name="Adhikari A."/>
            <person name="Zheng C.-J."/>
            <person name="Schuster L."/>
            <person name="Cowan T.M."/>
            <person name="Smanski M.J."/>
            <person name="Chevrette M.G."/>
            <person name="De Carvalho L.P.S."/>
            <person name="Shen B."/>
        </authorList>
    </citation>
    <scope>NUCLEOTIDE SEQUENCE [LARGE SCALE GENOMIC DNA]</scope>
    <source>
        <strain evidence="1 2">NPDC006488</strain>
    </source>
</reference>
<accession>A0ABW6M765</accession>
<keyword evidence="2" id="KW-1185">Reference proteome</keyword>